<proteinExistence type="predicted"/>
<comment type="caution">
    <text evidence="1">The sequence shown here is derived from an EMBL/GenBank/DDBJ whole genome shotgun (WGS) entry which is preliminary data.</text>
</comment>
<dbReference type="AlphaFoldDB" id="A0A6P0DPK4"/>
<evidence type="ECO:0000313" key="1">
    <source>
        <dbReference type="EMBL" id="NEK55049.1"/>
    </source>
</evidence>
<organism evidence="1 2">
    <name type="scientific">Rhizobium leguminosarum</name>
    <dbReference type="NCBI Taxonomy" id="384"/>
    <lineage>
        <taxon>Bacteria</taxon>
        <taxon>Pseudomonadati</taxon>
        <taxon>Pseudomonadota</taxon>
        <taxon>Alphaproteobacteria</taxon>
        <taxon>Hyphomicrobiales</taxon>
        <taxon>Rhizobiaceae</taxon>
        <taxon>Rhizobium/Agrobacterium group</taxon>
        <taxon>Rhizobium</taxon>
    </lineage>
</organism>
<accession>A0A6P0DPK4</accession>
<dbReference type="Proteomes" id="UP000471409">
    <property type="component" value="Unassembled WGS sequence"/>
</dbReference>
<reference evidence="1 2" key="1">
    <citation type="submission" date="2020-01" db="EMBL/GenBank/DDBJ databases">
        <title>Rhizobium genotypes associated with high levels of biological nitrogen fixation by grain legumes in a temperate-maritime cropping system.</title>
        <authorList>
            <person name="Maluk M."/>
            <person name="Francesc Ferrando Molina F."/>
            <person name="Lopez Del Egido L."/>
            <person name="Lafos M."/>
            <person name="Langarica-Fuentes A."/>
            <person name="Gebre Yohannes G."/>
            <person name="Young M.W."/>
            <person name="Martin P."/>
            <person name="Gantlett R."/>
            <person name="Kenicer G."/>
            <person name="Hawes C."/>
            <person name="Begg G.S."/>
            <person name="Quilliam R.S."/>
            <person name="Squire G.R."/>
            <person name="Poole P.S."/>
            <person name="Young P.W."/>
            <person name="Iannetta P.M."/>
            <person name="James E.K."/>
        </authorList>
    </citation>
    <scope>NUCLEOTIDE SEQUENCE [LARGE SCALE GENOMIC DNA]</scope>
    <source>
        <strain evidence="1 2">JHI944</strain>
    </source>
</reference>
<dbReference type="InterPro" id="IPR036249">
    <property type="entry name" value="Thioredoxin-like_sf"/>
</dbReference>
<name>A0A6P0DPK4_RHILE</name>
<dbReference type="EMBL" id="WXXP01000187">
    <property type="protein sequence ID" value="NEK55049.1"/>
    <property type="molecule type" value="Genomic_DNA"/>
</dbReference>
<sequence length="178" mass="18814">MAASAMAAAFASAAERSPTVVELFTSQGCSSCPPANANLIKLSKRDDVLALSFAVTYWDYLGWKDIFGKPEFTDRQAIYEPALGQSGSYTPQMVVNGATTAVGNNFREIEQLVAGARPLKGPPISLGKTDVTIGAGAGPKLAADVWLVRYDPNLVEVPVDRGENTGATLPHTHVVHAL</sequence>
<dbReference type="PANTHER" id="PTHR36057">
    <property type="match status" value="1"/>
</dbReference>
<dbReference type="PANTHER" id="PTHR36057:SF1">
    <property type="entry name" value="LIPOPROTEIN LIPID ATTACHMENT SITE-LIKE PROTEIN, PUTATIVE (DUF1223)-RELATED"/>
    <property type="match status" value="1"/>
</dbReference>
<dbReference type="Pfam" id="PF06764">
    <property type="entry name" value="DUF1223"/>
    <property type="match status" value="1"/>
</dbReference>
<protein>
    <submittedName>
        <fullName evidence="1">DUF1223 domain-containing protein</fullName>
    </submittedName>
</protein>
<feature type="non-terminal residue" evidence="1">
    <location>
        <position position="178"/>
    </location>
</feature>
<evidence type="ECO:0000313" key="2">
    <source>
        <dbReference type="Proteomes" id="UP000471409"/>
    </source>
</evidence>
<dbReference type="SUPFAM" id="SSF52833">
    <property type="entry name" value="Thioredoxin-like"/>
    <property type="match status" value="1"/>
</dbReference>
<dbReference type="InterPro" id="IPR010634">
    <property type="entry name" value="DUF1223"/>
</dbReference>
<gene>
    <name evidence="1" type="ORF">GUK36_38055</name>
</gene>